<feature type="compositionally biased region" description="Polar residues" evidence="2">
    <location>
        <begin position="764"/>
        <end position="774"/>
    </location>
</feature>
<evidence type="ECO:0000256" key="2">
    <source>
        <dbReference type="SAM" id="MobiDB-lite"/>
    </source>
</evidence>
<feature type="repeat" description="WD" evidence="1">
    <location>
        <begin position="417"/>
        <end position="458"/>
    </location>
</feature>
<dbReference type="InterPro" id="IPR036322">
    <property type="entry name" value="WD40_repeat_dom_sf"/>
</dbReference>
<dbReference type="InterPro" id="IPR018391">
    <property type="entry name" value="PQQ_b-propeller_rpt"/>
</dbReference>
<comment type="caution">
    <text evidence="4">The sequence shown here is derived from an EMBL/GenBank/DDBJ whole genome shotgun (WGS) entry which is preliminary data.</text>
</comment>
<reference evidence="4 5" key="1">
    <citation type="submission" date="2024-04" db="EMBL/GenBank/DDBJ databases">
        <title>Tritrichomonas musculus Genome.</title>
        <authorList>
            <person name="Alves-Ferreira E."/>
            <person name="Grigg M."/>
            <person name="Lorenzi H."/>
            <person name="Galac M."/>
        </authorList>
    </citation>
    <scope>NUCLEOTIDE SEQUENCE [LARGE SCALE GENOMIC DNA]</scope>
    <source>
        <strain evidence="4 5">EAF2021</strain>
    </source>
</reference>
<organism evidence="4 5">
    <name type="scientific">Tritrichomonas musculus</name>
    <dbReference type="NCBI Taxonomy" id="1915356"/>
    <lineage>
        <taxon>Eukaryota</taxon>
        <taxon>Metamonada</taxon>
        <taxon>Parabasalia</taxon>
        <taxon>Tritrichomonadida</taxon>
        <taxon>Tritrichomonadidae</taxon>
        <taxon>Tritrichomonas</taxon>
    </lineage>
</organism>
<sequence>MSSEPSLDIIIGQSTITRNNFSYNYETQSCAFPSGGFLSIISLKGSERNNIIVSNRTISAISFSRTGNSIAVGESGPSSSVYVLTFTGDKYDNVESIIVINTKEKGFSCLSLDYANKRLITVGKGDQPFLLLWDLKKSNPVILGHYHLPVTPTHISMNDNIALVSGNKMLKIIHLAVTYKGSPVLLKVTNANILSYKNSKFVAVDCQANTCYALTSNGTLCSFNSRNISKQLSLKTFNTNRGTTTSMSVDEKLIVCGTTKGSILGIKRTIPLHLFGRFLSPDKSVVAVGVLKNSLVAAYSDGCIMFWKRKLNTVPRLSFSSSIGPICAMHLIHEETVLISVGNDGFIRAWEIKSENENSSQALIGEVLLKKYEKDLNDISGIRCITSASNDRFLFAGDDNGSLFKINSSNLQKMNEIKENGKSVHCIATHPSLPLIATGGGDGDLRVYNISSDNIVLSMDKKLSDSPITHITFTETGIICTSSTKMFFCHLPNLKCAVYAEYNGTSLFMSLSYAKQAQLVFASCEDMNLHAFDTNTGKIFRTYRLSYSDFPIKAIIHHSGLVIAAAMSDGEVLIIDTMSGEIILSFQTYAVKITDILFHENDIIVSTFSGCMLRWKLPQIIHNILDGEQKEENNEEMPGSNALARSSISKSILGSNNPQPQWVFNEISDVSSPQLEEEVQGEAFDDESNLNQQGFDDYGKPNDQNVIENDNSDDVEEIKDIFRRSFYGKKDIKSINEGKKLLNKTPLLNDNDDDDNNENEDENPNLSIQNKKSDEINQLSKQISDLMNKASSYLTMELTDQREIDAQKQLKEVVNILNPFDESFESNYKRLTDYSNQLLNYAKELQNLAQKTKDCSLDITKTIDSL</sequence>
<feature type="region of interest" description="Disordered" evidence="2">
    <location>
        <begin position="744"/>
        <end position="774"/>
    </location>
</feature>
<dbReference type="PANTHER" id="PTHR45589:SF1">
    <property type="entry name" value="WD REPEAT DOMAIN 62, ISOFORM G"/>
    <property type="match status" value="1"/>
</dbReference>
<feature type="compositionally biased region" description="Acidic residues" evidence="2">
    <location>
        <begin position="675"/>
        <end position="688"/>
    </location>
</feature>
<protein>
    <recommendedName>
        <fullName evidence="3">Anaphase-promoting complex subunit 4-like WD40 domain-containing protein</fullName>
    </recommendedName>
</protein>
<keyword evidence="5" id="KW-1185">Reference proteome</keyword>
<dbReference type="InterPro" id="IPR024977">
    <property type="entry name" value="Apc4-like_WD40_dom"/>
</dbReference>
<dbReference type="InterPro" id="IPR001680">
    <property type="entry name" value="WD40_rpt"/>
</dbReference>
<dbReference type="InterPro" id="IPR052779">
    <property type="entry name" value="WDR62"/>
</dbReference>
<dbReference type="SUPFAM" id="SSF50978">
    <property type="entry name" value="WD40 repeat-like"/>
    <property type="match status" value="2"/>
</dbReference>
<dbReference type="InterPro" id="IPR015943">
    <property type="entry name" value="WD40/YVTN_repeat-like_dom_sf"/>
</dbReference>
<dbReference type="Gene3D" id="2.130.10.10">
    <property type="entry name" value="YVTN repeat-like/Quinoprotein amine dehydrogenase"/>
    <property type="match status" value="3"/>
</dbReference>
<dbReference type="SMART" id="SM00564">
    <property type="entry name" value="PQQ"/>
    <property type="match status" value="3"/>
</dbReference>
<dbReference type="EMBL" id="JAPFFF010000003">
    <property type="protein sequence ID" value="KAK8893128.1"/>
    <property type="molecule type" value="Genomic_DNA"/>
</dbReference>
<feature type="domain" description="Anaphase-promoting complex subunit 4-like WD40" evidence="3">
    <location>
        <begin position="512"/>
        <end position="600"/>
    </location>
</feature>
<evidence type="ECO:0000313" key="4">
    <source>
        <dbReference type="EMBL" id="KAK8893128.1"/>
    </source>
</evidence>
<dbReference type="Pfam" id="PF00400">
    <property type="entry name" value="WD40"/>
    <property type="match status" value="1"/>
</dbReference>
<keyword evidence="1" id="KW-0853">WD repeat</keyword>
<evidence type="ECO:0000259" key="3">
    <source>
        <dbReference type="Pfam" id="PF12894"/>
    </source>
</evidence>
<proteinExistence type="predicted"/>
<name>A0ABR2KQ42_9EUKA</name>
<accession>A0ABR2KQ42</accession>
<gene>
    <name evidence="4" type="ORF">M9Y10_021543</name>
</gene>
<feature type="region of interest" description="Disordered" evidence="2">
    <location>
        <begin position="674"/>
        <end position="710"/>
    </location>
</feature>
<evidence type="ECO:0000313" key="5">
    <source>
        <dbReference type="Proteomes" id="UP001470230"/>
    </source>
</evidence>
<evidence type="ECO:0000256" key="1">
    <source>
        <dbReference type="PROSITE-ProRule" id="PRU00221"/>
    </source>
</evidence>
<feature type="compositionally biased region" description="Acidic residues" evidence="2">
    <location>
        <begin position="750"/>
        <end position="763"/>
    </location>
</feature>
<dbReference type="SMART" id="SM00320">
    <property type="entry name" value="WD40"/>
    <property type="match status" value="8"/>
</dbReference>
<dbReference type="Proteomes" id="UP001470230">
    <property type="component" value="Unassembled WGS sequence"/>
</dbReference>
<dbReference type="PROSITE" id="PS50082">
    <property type="entry name" value="WD_REPEATS_2"/>
    <property type="match status" value="1"/>
</dbReference>
<dbReference type="Pfam" id="PF12894">
    <property type="entry name" value="ANAPC4_WD40"/>
    <property type="match status" value="1"/>
</dbReference>
<dbReference type="PANTHER" id="PTHR45589">
    <property type="entry name" value="WD REPEAT DOMAIN 62, ISOFORM G"/>
    <property type="match status" value="1"/>
</dbReference>